<sequence>MSCCSGGPAALTRGRLMVLEDALVGLDLRASHELGSHDSAGSFGSKSGSELGFEQGLFAATRLFGRGQLSFRAPLVQTWRHESRYRQLGGGLGDLQLAARWDLVWPNDAFGIPGVGIVASAVLPTGRAPEDATGVLGADATGAGTLQLAGGLSAEHTFGGRFLASFAGTVGTRAARTVRGTEVPASLLWSASGAAGLELPGDSVVSFGASWLAEPSARRTSLRLALSLGTQVTDEWRVNRGVFADPPIDGIARNQPASLGATFLLIRSWS</sequence>
<organism evidence="1 2">
    <name type="scientific">Vulgatibacter incomptus</name>
    <dbReference type="NCBI Taxonomy" id="1391653"/>
    <lineage>
        <taxon>Bacteria</taxon>
        <taxon>Pseudomonadati</taxon>
        <taxon>Myxococcota</taxon>
        <taxon>Myxococcia</taxon>
        <taxon>Myxococcales</taxon>
        <taxon>Cystobacterineae</taxon>
        <taxon>Vulgatibacteraceae</taxon>
        <taxon>Vulgatibacter</taxon>
    </lineage>
</organism>
<protein>
    <submittedName>
        <fullName evidence="1">Uncharacterized protein</fullName>
    </submittedName>
</protein>
<dbReference type="EMBL" id="CP012332">
    <property type="protein sequence ID" value="AKU91163.1"/>
    <property type="molecule type" value="Genomic_DNA"/>
</dbReference>
<dbReference type="Proteomes" id="UP000055590">
    <property type="component" value="Chromosome"/>
</dbReference>
<accession>A0A0K1PC97</accession>
<evidence type="ECO:0000313" key="1">
    <source>
        <dbReference type="EMBL" id="AKU91163.1"/>
    </source>
</evidence>
<keyword evidence="2" id="KW-1185">Reference proteome</keyword>
<evidence type="ECO:0000313" key="2">
    <source>
        <dbReference type="Proteomes" id="UP000055590"/>
    </source>
</evidence>
<dbReference type="AlphaFoldDB" id="A0A0K1PC97"/>
<dbReference type="KEGG" id="vin:AKJ08_1550"/>
<reference evidence="1 2" key="1">
    <citation type="submission" date="2015-08" db="EMBL/GenBank/DDBJ databases">
        <authorList>
            <person name="Babu N.S."/>
            <person name="Beckwith C.J."/>
            <person name="Beseler K.G."/>
            <person name="Brison A."/>
            <person name="Carone J.V."/>
            <person name="Caskin T.P."/>
            <person name="Diamond M."/>
            <person name="Durham M.E."/>
            <person name="Foxe J.M."/>
            <person name="Go M."/>
            <person name="Henderson B.A."/>
            <person name="Jones I.B."/>
            <person name="McGettigan J.A."/>
            <person name="Micheletti S.J."/>
            <person name="Nasrallah M.E."/>
            <person name="Ortiz D."/>
            <person name="Piller C.R."/>
            <person name="Privatt S.R."/>
            <person name="Schneider S.L."/>
            <person name="Sharp S."/>
            <person name="Smith T.C."/>
            <person name="Stanton J.D."/>
            <person name="Ullery H.E."/>
            <person name="Wilson R.J."/>
            <person name="Serrano M.G."/>
            <person name="Buck G."/>
            <person name="Lee V."/>
            <person name="Wang Y."/>
            <person name="Carvalho R."/>
            <person name="Voegtly L."/>
            <person name="Shi R."/>
            <person name="Duckworth R."/>
            <person name="Johnson A."/>
            <person name="Loviza R."/>
            <person name="Walstead R."/>
            <person name="Shah Z."/>
            <person name="Kiflezghi M."/>
            <person name="Wade K."/>
            <person name="Ball S.L."/>
            <person name="Bradley K.W."/>
            <person name="Asai D.J."/>
            <person name="Bowman C.A."/>
            <person name="Russell D.A."/>
            <person name="Pope W.H."/>
            <person name="Jacobs-Sera D."/>
            <person name="Hendrix R.W."/>
            <person name="Hatfull G.F."/>
        </authorList>
    </citation>
    <scope>NUCLEOTIDE SEQUENCE [LARGE SCALE GENOMIC DNA]</scope>
    <source>
        <strain evidence="1 2">DSM 27710</strain>
    </source>
</reference>
<gene>
    <name evidence="1" type="ORF">AKJ08_1550</name>
</gene>
<name>A0A0K1PC97_9BACT</name>
<proteinExistence type="predicted"/>